<name>A0A5P8K3G9_9ACTN</name>
<accession>A0A5P8K3G9</accession>
<feature type="compositionally biased region" description="Pro residues" evidence="1">
    <location>
        <begin position="172"/>
        <end position="186"/>
    </location>
</feature>
<dbReference type="EMBL" id="CP045096">
    <property type="protein sequence ID" value="QFQ97318.1"/>
    <property type="molecule type" value="Genomic_DNA"/>
</dbReference>
<dbReference type="AlphaFoldDB" id="A0A5P8K3G9"/>
<evidence type="ECO:0000256" key="1">
    <source>
        <dbReference type="SAM" id="MobiDB-lite"/>
    </source>
</evidence>
<evidence type="ECO:0000313" key="2">
    <source>
        <dbReference type="EMBL" id="QFQ97318.1"/>
    </source>
</evidence>
<evidence type="ECO:0008006" key="4">
    <source>
        <dbReference type="Google" id="ProtNLM"/>
    </source>
</evidence>
<reference evidence="2 3" key="1">
    <citation type="submission" date="2019-10" db="EMBL/GenBank/DDBJ databases">
        <title>Streptomyces sp. strain GY16 isolated from leaves of Broussonetia papyrifera.</title>
        <authorList>
            <person name="Mo P."/>
        </authorList>
    </citation>
    <scope>NUCLEOTIDE SEQUENCE [LARGE SCALE GENOMIC DNA]</scope>
    <source>
        <strain evidence="2 3">GY16</strain>
    </source>
</reference>
<keyword evidence="3" id="KW-1185">Reference proteome</keyword>
<organism evidence="2 3">
    <name type="scientific">Streptomyces phaeolivaceus</name>
    <dbReference type="NCBI Taxonomy" id="2653200"/>
    <lineage>
        <taxon>Bacteria</taxon>
        <taxon>Bacillati</taxon>
        <taxon>Actinomycetota</taxon>
        <taxon>Actinomycetes</taxon>
        <taxon>Kitasatosporales</taxon>
        <taxon>Streptomycetaceae</taxon>
        <taxon>Streptomyces</taxon>
    </lineage>
</organism>
<feature type="region of interest" description="Disordered" evidence="1">
    <location>
        <begin position="140"/>
        <end position="186"/>
    </location>
</feature>
<evidence type="ECO:0000313" key="3">
    <source>
        <dbReference type="Proteomes" id="UP000327294"/>
    </source>
</evidence>
<protein>
    <recommendedName>
        <fullName evidence="4">NYN domain-containing protein</fullName>
    </recommendedName>
</protein>
<feature type="compositionally biased region" description="Low complexity" evidence="1">
    <location>
        <begin position="146"/>
        <end position="171"/>
    </location>
</feature>
<dbReference type="KEGG" id="sphv:F9278_15120"/>
<dbReference type="RefSeq" id="WP_152168801.1">
    <property type="nucleotide sequence ID" value="NZ_CP045096.1"/>
</dbReference>
<sequence length="228" mass="23417">MTTKHPHKTALVLIDVENAFGTLAQRSVAVTRLAALLEHVPAQAQVVAACPPARIRPDVKQALADQGVKVLSAGIGPNAADKVLLNRARQAAANGVTHFTVVSADAAFATLAALGELHVLAWDRQPVGKTLAKAATVHRISRHHSAPASASAQPAAIPRVPRPAPQRFAPAPASPPPSAPDSPPIPRWSTAAFGVGALFCGGLAFGTGTALGSRLVHLALDAATRPRP</sequence>
<dbReference type="Proteomes" id="UP000327294">
    <property type="component" value="Chromosome"/>
</dbReference>
<gene>
    <name evidence="2" type="ORF">F9278_15120</name>
</gene>
<proteinExistence type="predicted"/>